<reference evidence="1" key="1">
    <citation type="submission" date="2023-10" db="EMBL/GenBank/DDBJ databases">
        <authorList>
            <person name="Hackl T."/>
        </authorList>
    </citation>
    <scope>NUCLEOTIDE SEQUENCE</scope>
</reference>
<comment type="caution">
    <text evidence="1">The sequence shown here is derived from an EMBL/GenBank/DDBJ whole genome shotgun (WGS) entry which is preliminary data.</text>
</comment>
<accession>A0AAI8VCT3</accession>
<evidence type="ECO:0000313" key="1">
    <source>
        <dbReference type="EMBL" id="CAJ2502267.1"/>
    </source>
</evidence>
<proteinExistence type="predicted"/>
<gene>
    <name evidence="1" type="ORF">KHLLAP_LOCUS2735</name>
</gene>
<name>A0AAI8VCT3_9PEZI</name>
<dbReference type="EMBL" id="CAUWAG010000004">
    <property type="protein sequence ID" value="CAJ2502267.1"/>
    <property type="molecule type" value="Genomic_DNA"/>
</dbReference>
<protein>
    <submittedName>
        <fullName evidence="1">Uu.00g096610.m01.CDS01</fullName>
    </submittedName>
</protein>
<sequence>MSADALTAHITRRLSAVEPARNKNEDDSKRLSDAIGDLLAIGSRVADEAHA</sequence>
<organism evidence="1 2">
    <name type="scientific">Anthostomella pinea</name>
    <dbReference type="NCBI Taxonomy" id="933095"/>
    <lineage>
        <taxon>Eukaryota</taxon>
        <taxon>Fungi</taxon>
        <taxon>Dikarya</taxon>
        <taxon>Ascomycota</taxon>
        <taxon>Pezizomycotina</taxon>
        <taxon>Sordariomycetes</taxon>
        <taxon>Xylariomycetidae</taxon>
        <taxon>Xylariales</taxon>
        <taxon>Xylariaceae</taxon>
        <taxon>Anthostomella</taxon>
    </lineage>
</organism>
<dbReference type="Proteomes" id="UP001295740">
    <property type="component" value="Unassembled WGS sequence"/>
</dbReference>
<dbReference type="AlphaFoldDB" id="A0AAI8VCT3"/>
<keyword evidence="2" id="KW-1185">Reference proteome</keyword>
<evidence type="ECO:0000313" key="2">
    <source>
        <dbReference type="Proteomes" id="UP001295740"/>
    </source>
</evidence>